<dbReference type="EC" id="3.1.1.-" evidence="5"/>
<keyword evidence="7" id="KW-1185">Reference proteome</keyword>
<protein>
    <recommendedName>
        <fullName evidence="5">Carboxylic ester hydrolase</fullName>
        <ecNumber evidence="5">3.1.1.-</ecNumber>
    </recommendedName>
</protein>
<evidence type="ECO:0000256" key="5">
    <source>
        <dbReference type="RuleBase" id="RU361238"/>
    </source>
</evidence>
<evidence type="ECO:0000313" key="6">
    <source>
        <dbReference type="EMBL" id="TGO81177.1"/>
    </source>
</evidence>
<comment type="caution">
    <text evidence="6">The sequence shown here is derived from an EMBL/GenBank/DDBJ whole genome shotgun (WGS) entry which is preliminary data.</text>
</comment>
<keyword evidence="2" id="KW-0732">Signal</keyword>
<dbReference type="AlphaFoldDB" id="A0A4Z1KI81"/>
<evidence type="ECO:0000256" key="3">
    <source>
        <dbReference type="ARBA" id="ARBA00022801"/>
    </source>
</evidence>
<dbReference type="GO" id="GO:0052689">
    <property type="term" value="F:carboxylic ester hydrolase activity"/>
    <property type="evidence" value="ECO:0007669"/>
    <property type="project" value="UniProtKB-KW"/>
</dbReference>
<dbReference type="EMBL" id="PQXO01001291">
    <property type="protein sequence ID" value="TGO81177.1"/>
    <property type="molecule type" value="Genomic_DNA"/>
</dbReference>
<evidence type="ECO:0000256" key="4">
    <source>
        <dbReference type="ARBA" id="ARBA00023157"/>
    </source>
</evidence>
<name>A0A4Z1KI81_9HELO</name>
<evidence type="ECO:0000313" key="7">
    <source>
        <dbReference type="Proteomes" id="UP000297280"/>
    </source>
</evidence>
<evidence type="ECO:0000256" key="2">
    <source>
        <dbReference type="ARBA" id="ARBA00022729"/>
    </source>
</evidence>
<organism evidence="6 7">
    <name type="scientific">Botrytis porri</name>
    <dbReference type="NCBI Taxonomy" id="87229"/>
    <lineage>
        <taxon>Eukaryota</taxon>
        <taxon>Fungi</taxon>
        <taxon>Dikarya</taxon>
        <taxon>Ascomycota</taxon>
        <taxon>Pezizomycotina</taxon>
        <taxon>Leotiomycetes</taxon>
        <taxon>Helotiales</taxon>
        <taxon>Sclerotiniaceae</taxon>
        <taxon>Botrytis</taxon>
    </lineage>
</organism>
<accession>A0A4Z1KI81</accession>
<proteinExistence type="inferred from homology"/>
<dbReference type="PANTHER" id="PTHR33938:SF16">
    <property type="entry name" value="CARBOXYLIC ESTER HYDROLASE"/>
    <property type="match status" value="1"/>
</dbReference>
<keyword evidence="3 5" id="KW-0378">Hydrolase</keyword>
<sequence>MSIGLTLTLTDICTSTYLAANFLADDFYDGITLDPTCITAKTVTNATASSVFYPNAVIDYCAVTFKYSHNGLDDSVLLTYWIPALAKFQNRYLSTGGGGYAINSRAQSLPGGIEYGAVAGDTDGGFGILQSNAISGFLLASGTLNWRNVYMFGDNAIHEMSVIGKEFTTLIFNMTANNVTLYSYYQGCSESGREGWSQVQRFANQFDEAAIGAPAFRYAFQQIQHLYSNVVENTQATIHRLKILDGLHITDGRRAYFSYTPSSTFTDAATAHNDTSGEYGVSIQDGWNRYNDVLLTNWPDLTPYKNAGGKIIHFHGESDYSIPTASSVRSYESVREIMNPGLSYNDSVATTNEFYRLFLVPGGSHCAVNTAEPNGPWPQTNLQVLIDWVEN</sequence>
<dbReference type="Proteomes" id="UP000297280">
    <property type="component" value="Unassembled WGS sequence"/>
</dbReference>
<keyword evidence="4" id="KW-1015">Disulfide bond</keyword>
<dbReference type="Pfam" id="PF07519">
    <property type="entry name" value="Tannase"/>
    <property type="match status" value="2"/>
</dbReference>
<comment type="similarity">
    <text evidence="5">Belongs to the tannase family.</text>
</comment>
<dbReference type="InterPro" id="IPR011118">
    <property type="entry name" value="Tannase/feruloyl_esterase"/>
</dbReference>
<dbReference type="PANTHER" id="PTHR33938">
    <property type="entry name" value="FERULOYL ESTERASE B-RELATED"/>
    <property type="match status" value="1"/>
</dbReference>
<reference evidence="6 7" key="1">
    <citation type="submission" date="2017-12" db="EMBL/GenBank/DDBJ databases">
        <title>Comparative genomics of Botrytis spp.</title>
        <authorList>
            <person name="Valero-Jimenez C.A."/>
            <person name="Tapia P."/>
            <person name="Veloso J."/>
            <person name="Silva-Moreno E."/>
            <person name="Staats M."/>
            <person name="Valdes J.H."/>
            <person name="Van Kan J.A.L."/>
        </authorList>
    </citation>
    <scope>NUCLEOTIDE SEQUENCE [LARGE SCALE GENOMIC DNA]</scope>
    <source>
        <strain evidence="6 7">MUCL3349</strain>
    </source>
</reference>
<keyword evidence="1" id="KW-0719">Serine esterase</keyword>
<gene>
    <name evidence="6" type="ORF">BPOR_1298g00020</name>
</gene>
<evidence type="ECO:0000256" key="1">
    <source>
        <dbReference type="ARBA" id="ARBA00022487"/>
    </source>
</evidence>